<protein>
    <recommendedName>
        <fullName evidence="6">Peptidase A1 domain-containing protein</fullName>
    </recommendedName>
</protein>
<evidence type="ECO:0000256" key="2">
    <source>
        <dbReference type="ARBA" id="ARBA00022750"/>
    </source>
</evidence>
<feature type="active site" evidence="3">
    <location>
        <position position="205"/>
    </location>
</feature>
<dbReference type="GO" id="GO:0004190">
    <property type="term" value="F:aspartic-type endopeptidase activity"/>
    <property type="evidence" value="ECO:0007669"/>
    <property type="project" value="UniProtKB-KW"/>
</dbReference>
<evidence type="ECO:0000313" key="8">
    <source>
        <dbReference type="Proteomes" id="UP000054248"/>
    </source>
</evidence>
<proteinExistence type="inferred from homology"/>
<dbReference type="PANTHER" id="PTHR47966:SF51">
    <property type="entry name" value="BETA-SITE APP-CLEAVING ENZYME, ISOFORM A-RELATED"/>
    <property type="match status" value="1"/>
</dbReference>
<evidence type="ECO:0000256" key="1">
    <source>
        <dbReference type="ARBA" id="ARBA00007447"/>
    </source>
</evidence>
<dbReference type="PANTHER" id="PTHR47966">
    <property type="entry name" value="BETA-SITE APP-CLEAVING ENZYME, ISOFORM A-RELATED"/>
    <property type="match status" value="1"/>
</dbReference>
<dbReference type="SUPFAM" id="SSF50630">
    <property type="entry name" value="Acid proteases"/>
    <property type="match status" value="1"/>
</dbReference>
<keyword evidence="8" id="KW-1185">Reference proteome</keyword>
<keyword evidence="5" id="KW-0378">Hydrolase</keyword>
<dbReference type="CDD" id="cd05471">
    <property type="entry name" value="pepsin_like"/>
    <property type="match status" value="1"/>
</dbReference>
<keyword evidence="4" id="KW-1015">Disulfide bond</keyword>
<evidence type="ECO:0000259" key="6">
    <source>
        <dbReference type="PROSITE" id="PS51767"/>
    </source>
</evidence>
<feature type="disulfide bond" evidence="4">
    <location>
        <begin position="241"/>
        <end position="280"/>
    </location>
</feature>
<dbReference type="OrthoDB" id="771136at2759"/>
<accession>A0A0C3KZ62</accession>
<dbReference type="GO" id="GO:0006508">
    <property type="term" value="P:proteolysis"/>
    <property type="evidence" value="ECO:0007669"/>
    <property type="project" value="UniProtKB-KW"/>
</dbReference>
<dbReference type="HOGENOM" id="CLU_013253_1_0_1"/>
<dbReference type="FunFam" id="2.40.70.10:FF:000008">
    <property type="entry name" value="Cathepsin D"/>
    <property type="match status" value="1"/>
</dbReference>
<keyword evidence="2 5" id="KW-0064">Aspartyl protease</keyword>
<name>A0A0C3KZ62_9AGAM</name>
<dbReference type="Gene3D" id="2.40.70.10">
    <property type="entry name" value="Acid Proteases"/>
    <property type="match status" value="2"/>
</dbReference>
<evidence type="ECO:0000256" key="4">
    <source>
        <dbReference type="PIRSR" id="PIRSR601461-2"/>
    </source>
</evidence>
<dbReference type="PROSITE" id="PS51767">
    <property type="entry name" value="PEPTIDASE_A1"/>
    <property type="match status" value="1"/>
</dbReference>
<dbReference type="InterPro" id="IPR034164">
    <property type="entry name" value="Pepsin-like_dom"/>
</dbReference>
<feature type="domain" description="Peptidase A1" evidence="6">
    <location>
        <begin position="5"/>
        <end position="318"/>
    </location>
</feature>
<keyword evidence="5" id="KW-0645">Protease</keyword>
<organism evidence="7 8">
    <name type="scientific">Tulasnella calospora MUT 4182</name>
    <dbReference type="NCBI Taxonomy" id="1051891"/>
    <lineage>
        <taxon>Eukaryota</taxon>
        <taxon>Fungi</taxon>
        <taxon>Dikarya</taxon>
        <taxon>Basidiomycota</taxon>
        <taxon>Agaricomycotina</taxon>
        <taxon>Agaricomycetes</taxon>
        <taxon>Cantharellales</taxon>
        <taxon>Tulasnellaceae</taxon>
        <taxon>Tulasnella</taxon>
    </lineage>
</organism>
<dbReference type="InterPro" id="IPR001461">
    <property type="entry name" value="Aspartic_peptidase_A1"/>
</dbReference>
<dbReference type="InterPro" id="IPR021109">
    <property type="entry name" value="Peptidase_aspartic_dom_sf"/>
</dbReference>
<feature type="active site" evidence="3">
    <location>
        <position position="23"/>
    </location>
</feature>
<dbReference type="AlphaFoldDB" id="A0A0C3KZ62"/>
<gene>
    <name evidence="7" type="ORF">M407DRAFT_234691</name>
</gene>
<dbReference type="EMBL" id="KN823021">
    <property type="protein sequence ID" value="KIO26673.1"/>
    <property type="molecule type" value="Genomic_DNA"/>
</dbReference>
<sequence length="321" mass="33617">SFSVYYGNLSVGTPAQVTTVDFDTGSSDLLIPSSACTTCAGPFYEPSTSTSFTNSTVAFNASFKDGASASGVVAAETISIGTLSIMNQAFGVVTGSAGNLDFDGLISGMMGLAFEPLAKTKATPWFFNLANQGYLASNLFSFYLTRQGAEGSELCIGCIDSTKFTGQPEYFPLVPGNATQVVWDISDGLTYNNAVVTQRLVAIIDSGTSDIHIPPSQAAALYANIPGAQLYTDGKQYTFPCASAATIGQIGFTFTGSSTVFNIQPSRFNLGPIEQGSDMCLGAIFSSGSEDNIAVVGDAFMSSWYSIFDYGNMRVGFAQAV</sequence>
<reference evidence="8" key="2">
    <citation type="submission" date="2015-01" db="EMBL/GenBank/DDBJ databases">
        <title>Evolutionary Origins and Diversification of the Mycorrhizal Mutualists.</title>
        <authorList>
            <consortium name="DOE Joint Genome Institute"/>
            <consortium name="Mycorrhizal Genomics Consortium"/>
            <person name="Kohler A."/>
            <person name="Kuo A."/>
            <person name="Nagy L.G."/>
            <person name="Floudas D."/>
            <person name="Copeland A."/>
            <person name="Barry K.W."/>
            <person name="Cichocki N."/>
            <person name="Veneault-Fourrey C."/>
            <person name="LaButti K."/>
            <person name="Lindquist E.A."/>
            <person name="Lipzen A."/>
            <person name="Lundell T."/>
            <person name="Morin E."/>
            <person name="Murat C."/>
            <person name="Riley R."/>
            <person name="Ohm R."/>
            <person name="Sun H."/>
            <person name="Tunlid A."/>
            <person name="Henrissat B."/>
            <person name="Grigoriev I.V."/>
            <person name="Hibbett D.S."/>
            <person name="Martin F."/>
        </authorList>
    </citation>
    <scope>NUCLEOTIDE SEQUENCE [LARGE SCALE GENOMIC DNA]</scope>
    <source>
        <strain evidence="8">MUT 4182</strain>
    </source>
</reference>
<dbReference type="Pfam" id="PF00026">
    <property type="entry name" value="Asp"/>
    <property type="match status" value="1"/>
</dbReference>
<dbReference type="InterPro" id="IPR001969">
    <property type="entry name" value="Aspartic_peptidase_AS"/>
</dbReference>
<dbReference type="PRINTS" id="PR00792">
    <property type="entry name" value="PEPSIN"/>
</dbReference>
<dbReference type="STRING" id="1051891.A0A0C3KZ62"/>
<feature type="non-terminal residue" evidence="7">
    <location>
        <position position="1"/>
    </location>
</feature>
<evidence type="ECO:0000313" key="7">
    <source>
        <dbReference type="EMBL" id="KIO26673.1"/>
    </source>
</evidence>
<dbReference type="InterPro" id="IPR033121">
    <property type="entry name" value="PEPTIDASE_A1"/>
</dbReference>
<comment type="similarity">
    <text evidence="1 5">Belongs to the peptidase A1 family.</text>
</comment>
<reference evidence="7 8" key="1">
    <citation type="submission" date="2014-04" db="EMBL/GenBank/DDBJ databases">
        <authorList>
            <consortium name="DOE Joint Genome Institute"/>
            <person name="Kuo A."/>
            <person name="Girlanda M."/>
            <person name="Perotto S."/>
            <person name="Kohler A."/>
            <person name="Nagy L.G."/>
            <person name="Floudas D."/>
            <person name="Copeland A."/>
            <person name="Barry K.W."/>
            <person name="Cichocki N."/>
            <person name="Veneault-Fourrey C."/>
            <person name="LaButti K."/>
            <person name="Lindquist E.A."/>
            <person name="Lipzen A."/>
            <person name="Lundell T."/>
            <person name="Morin E."/>
            <person name="Murat C."/>
            <person name="Sun H."/>
            <person name="Tunlid A."/>
            <person name="Henrissat B."/>
            <person name="Grigoriev I.V."/>
            <person name="Hibbett D.S."/>
            <person name="Martin F."/>
            <person name="Nordberg H.P."/>
            <person name="Cantor M.N."/>
            <person name="Hua S.X."/>
        </authorList>
    </citation>
    <scope>NUCLEOTIDE SEQUENCE [LARGE SCALE GENOMIC DNA]</scope>
    <source>
        <strain evidence="7 8">MUT 4182</strain>
    </source>
</reference>
<evidence type="ECO:0000256" key="5">
    <source>
        <dbReference type="RuleBase" id="RU000454"/>
    </source>
</evidence>
<evidence type="ECO:0000256" key="3">
    <source>
        <dbReference type="PIRSR" id="PIRSR601461-1"/>
    </source>
</evidence>
<dbReference type="Proteomes" id="UP000054248">
    <property type="component" value="Unassembled WGS sequence"/>
</dbReference>
<dbReference type="PROSITE" id="PS00141">
    <property type="entry name" value="ASP_PROTEASE"/>
    <property type="match status" value="2"/>
</dbReference>